<name>A0ABY2ULE7_9GAMM</name>
<keyword evidence="4" id="KW-1185">Reference proteome</keyword>
<evidence type="ECO:0000313" key="3">
    <source>
        <dbReference type="EMBL" id="TLM78968.1"/>
    </source>
</evidence>
<dbReference type="RefSeq" id="WP_138234145.1">
    <property type="nucleotide sequence ID" value="NZ_CP185860.1"/>
</dbReference>
<dbReference type="InterPro" id="IPR046474">
    <property type="entry name" value="DUF6795"/>
</dbReference>
<sequence length="152" mass="17701">MQEFGLPIWAIILIAIALLMLLTDIGKAYTFSEMRLEITYQGKPAAGAVVKRRIKWQRERLDEFFTDSNGVVVLPQVRERSVMQFFPSEFVASQALDVHFLDQEFNIWINSKRRPHKNSELDGKPINLKCELLNEGRLVRDFRAMLLTNCTW</sequence>
<keyword evidence="1" id="KW-0812">Transmembrane</keyword>
<feature type="transmembrane region" description="Helical" evidence="1">
    <location>
        <begin position="6"/>
        <end position="25"/>
    </location>
</feature>
<dbReference type="EMBL" id="VANI01000004">
    <property type="protein sequence ID" value="TLM78968.1"/>
    <property type="molecule type" value="Genomic_DNA"/>
</dbReference>
<comment type="caution">
    <text evidence="3">The sequence shown here is derived from an EMBL/GenBank/DDBJ whole genome shotgun (WGS) entry which is preliminary data.</text>
</comment>
<accession>A0ABY2ULE7</accession>
<feature type="domain" description="DUF6795" evidence="2">
    <location>
        <begin position="37"/>
        <end position="135"/>
    </location>
</feature>
<protein>
    <submittedName>
        <fullName evidence="3">DUF4198 domain-containing protein</fullName>
    </submittedName>
</protein>
<keyword evidence="1" id="KW-0472">Membrane</keyword>
<keyword evidence="1" id="KW-1133">Transmembrane helix</keyword>
<evidence type="ECO:0000313" key="4">
    <source>
        <dbReference type="Proteomes" id="UP000306791"/>
    </source>
</evidence>
<reference evidence="3 4" key="1">
    <citation type="submission" date="2019-05" db="EMBL/GenBank/DDBJ databases">
        <title>Microbulbifer harenosus sp. nov., an alginate-degrading bacterium isolated from coastal sand.</title>
        <authorList>
            <person name="Huang H."/>
            <person name="Mo K."/>
            <person name="Bao S."/>
        </authorList>
    </citation>
    <scope>NUCLEOTIDE SEQUENCE [LARGE SCALE GENOMIC DNA]</scope>
    <source>
        <strain evidence="3 4">HB161719</strain>
    </source>
</reference>
<organism evidence="3 4">
    <name type="scientific">Microbulbifer harenosus</name>
    <dbReference type="NCBI Taxonomy" id="2576840"/>
    <lineage>
        <taxon>Bacteria</taxon>
        <taxon>Pseudomonadati</taxon>
        <taxon>Pseudomonadota</taxon>
        <taxon>Gammaproteobacteria</taxon>
        <taxon>Cellvibrionales</taxon>
        <taxon>Microbulbiferaceae</taxon>
        <taxon>Microbulbifer</taxon>
    </lineage>
</organism>
<gene>
    <name evidence="3" type="ORF">FDY93_02330</name>
</gene>
<dbReference type="Pfam" id="PF20598">
    <property type="entry name" value="DUF6795"/>
    <property type="match status" value="1"/>
</dbReference>
<dbReference type="Proteomes" id="UP000306791">
    <property type="component" value="Unassembled WGS sequence"/>
</dbReference>
<evidence type="ECO:0000256" key="1">
    <source>
        <dbReference type="SAM" id="Phobius"/>
    </source>
</evidence>
<proteinExistence type="predicted"/>
<evidence type="ECO:0000259" key="2">
    <source>
        <dbReference type="Pfam" id="PF20598"/>
    </source>
</evidence>